<keyword evidence="3" id="KW-1185">Reference proteome</keyword>
<evidence type="ECO:0000256" key="1">
    <source>
        <dbReference type="SAM" id="SignalP"/>
    </source>
</evidence>
<dbReference type="SUPFAM" id="SSF141318">
    <property type="entry name" value="TM0957-like"/>
    <property type="match status" value="1"/>
</dbReference>
<gene>
    <name evidence="2" type="ORF">OA57_06415</name>
</gene>
<dbReference type="RefSeq" id="WP_034615087.1">
    <property type="nucleotide sequence ID" value="NZ_JSUM01000010.1"/>
</dbReference>
<dbReference type="Proteomes" id="UP000030380">
    <property type="component" value="Unassembled WGS sequence"/>
</dbReference>
<dbReference type="OrthoDB" id="156515at2"/>
<keyword evidence="1" id="KW-0732">Signal</keyword>
<comment type="caution">
    <text evidence="2">The sequence shown here is derived from an EMBL/GenBank/DDBJ whole genome shotgun (WGS) entry which is preliminary data.</text>
</comment>
<dbReference type="STRING" id="505317.OA57_06415"/>
<dbReference type="Pfam" id="PF10054">
    <property type="entry name" value="DUF2291"/>
    <property type="match status" value="1"/>
</dbReference>
<dbReference type="PROSITE" id="PS51257">
    <property type="entry name" value="PROKAR_LIPOPROTEIN"/>
    <property type="match status" value="1"/>
</dbReference>
<dbReference type="InterPro" id="IPR014582">
    <property type="entry name" value="UCP033535_lipo"/>
</dbReference>
<evidence type="ECO:0000313" key="2">
    <source>
        <dbReference type="EMBL" id="KGQ70472.1"/>
    </source>
</evidence>
<accession>A0A0A3ARR8</accession>
<dbReference type="EMBL" id="JSUM01000010">
    <property type="protein sequence ID" value="KGQ70472.1"/>
    <property type="molecule type" value="Genomic_DNA"/>
</dbReference>
<reference evidence="2 3" key="1">
    <citation type="submission" date="2014-11" db="EMBL/GenBank/DDBJ databases">
        <title>Draft genome sequence of Chelonobacter oris 1662T, associated with respiratory disease in Hermann's Tortoises.</title>
        <authorList>
            <person name="Kudirkiene E."/>
            <person name="Hansen M.J."/>
            <person name="Bojesen A.M."/>
        </authorList>
    </citation>
    <scope>NUCLEOTIDE SEQUENCE [LARGE SCALE GENOMIC DNA]</scope>
    <source>
        <strain evidence="2 3">1662</strain>
    </source>
</reference>
<dbReference type="InterPro" id="IPR036215">
    <property type="entry name" value="TM0957-like_sf"/>
</dbReference>
<feature type="signal peptide" evidence="1">
    <location>
        <begin position="1"/>
        <end position="22"/>
    </location>
</feature>
<evidence type="ECO:0000313" key="3">
    <source>
        <dbReference type="Proteomes" id="UP000030380"/>
    </source>
</evidence>
<dbReference type="AlphaFoldDB" id="A0A0A3ARR8"/>
<proteinExistence type="predicted"/>
<name>A0A0A3ARR8_9PAST</name>
<organism evidence="2 3">
    <name type="scientific">Chelonobacter oris</name>
    <dbReference type="NCBI Taxonomy" id="505317"/>
    <lineage>
        <taxon>Bacteria</taxon>
        <taxon>Pseudomonadati</taxon>
        <taxon>Pseudomonadota</taxon>
        <taxon>Gammaproteobacteria</taxon>
        <taxon>Pasteurellales</taxon>
        <taxon>Pasteurellaceae</taxon>
        <taxon>Chelonobacter</taxon>
    </lineage>
</organism>
<evidence type="ECO:0008006" key="4">
    <source>
        <dbReference type="Google" id="ProtNLM"/>
    </source>
</evidence>
<feature type="chain" id="PRO_5001997781" description="Lipoprotein" evidence="1">
    <location>
        <begin position="23"/>
        <end position="194"/>
    </location>
</feature>
<protein>
    <recommendedName>
        <fullName evidence="4">Lipoprotein</fullName>
    </recommendedName>
</protein>
<sequence length="194" mass="21914">MQRYKSLKANLFLICMSLFLVSCEVVDLDSAGKPIIPMSAEESSALNNMDPKDIADKIWNDVLQEARQSDISLKQILSNTANEKSYFTMLNGVLENIDERQNLMVRSDDQIITVQFGKIIRGNAIRDASSVISFDQFKNQIQFAKLSKELNKKAMVSITKLDRTLLGKDINLLIALTIKNKQIQDVVPLEIYAE</sequence>